<dbReference type="InterPro" id="IPR014256">
    <property type="entry name" value="Spore_VI_D"/>
</dbReference>
<dbReference type="Pfam" id="PF01476">
    <property type="entry name" value="LysM"/>
    <property type="match status" value="1"/>
</dbReference>
<keyword evidence="4" id="KW-1185">Reference proteome</keyword>
<feature type="compositionally biased region" description="Acidic residues" evidence="1">
    <location>
        <begin position="178"/>
        <end position="200"/>
    </location>
</feature>
<evidence type="ECO:0000313" key="3">
    <source>
        <dbReference type="EMBL" id="SNX71518.1"/>
    </source>
</evidence>
<protein>
    <submittedName>
        <fullName evidence="3">Stage VI sporulation protein D</fullName>
    </submittedName>
</protein>
<dbReference type="Proteomes" id="UP000219546">
    <property type="component" value="Unassembled WGS sequence"/>
</dbReference>
<dbReference type="NCBIfam" id="TIGR02907">
    <property type="entry name" value="spore_VI_D"/>
    <property type="match status" value="1"/>
</dbReference>
<dbReference type="PROSITE" id="PS51782">
    <property type="entry name" value="LYSM"/>
    <property type="match status" value="1"/>
</dbReference>
<dbReference type="EMBL" id="OAOP01000005">
    <property type="protein sequence ID" value="SNX71518.1"/>
    <property type="molecule type" value="Genomic_DNA"/>
</dbReference>
<evidence type="ECO:0000256" key="1">
    <source>
        <dbReference type="SAM" id="MobiDB-lite"/>
    </source>
</evidence>
<accession>A0A285CWS5</accession>
<feature type="domain" description="LysM" evidence="2">
    <location>
        <begin position="333"/>
        <end position="377"/>
    </location>
</feature>
<dbReference type="AlphaFoldDB" id="A0A285CWS5"/>
<sequence>MTQGNTSYLRFSLEESVWFRKGQEVAELLSISLEPNVTIQEKELYVAIRGSLELTGEYRQVEKHEENEEDELTSGRYVRVSESSDEDCYVFQHYFPVDITIPTNRVNSLHELDVNVDSFDYVLPENNCLKLSADLTVTGVRGHEETSELDEDQNENLTEEEETEEAQEENVLLYRSTEDDELDEDDEEYTYVDESEDQEESYSFSAEARKPYEPAEEEEAVPIHIAYQANKFPSFPAVDETDKINVRGENDDSPISKEEEDGFVENLFESSSSQQAGEYQGAEEQAELEVEAEEDKKNVKMQTLKQKTAKGKGISLAEFFARKTEEEASARMKIYFVQQGESVEQIAERYEISVQQLLKVNQLEAHEEIHDGQVLYIPEVRKPVIHKK</sequence>
<feature type="compositionally biased region" description="Low complexity" evidence="1">
    <location>
        <begin position="274"/>
        <end position="283"/>
    </location>
</feature>
<feature type="compositionally biased region" description="Acidic residues" evidence="1">
    <location>
        <begin position="284"/>
        <end position="293"/>
    </location>
</feature>
<dbReference type="InterPro" id="IPR036779">
    <property type="entry name" value="LysM_dom_sf"/>
</dbReference>
<evidence type="ECO:0000259" key="2">
    <source>
        <dbReference type="PROSITE" id="PS51782"/>
    </source>
</evidence>
<dbReference type="RefSeq" id="WP_179714276.1">
    <property type="nucleotide sequence ID" value="NZ_JBEPMQ010000004.1"/>
</dbReference>
<evidence type="ECO:0000313" key="4">
    <source>
        <dbReference type="Proteomes" id="UP000219546"/>
    </source>
</evidence>
<organism evidence="3 4">
    <name type="scientific">Bacillus oleivorans</name>
    <dbReference type="NCBI Taxonomy" id="1448271"/>
    <lineage>
        <taxon>Bacteria</taxon>
        <taxon>Bacillati</taxon>
        <taxon>Bacillota</taxon>
        <taxon>Bacilli</taxon>
        <taxon>Bacillales</taxon>
        <taxon>Bacillaceae</taxon>
        <taxon>Bacillus</taxon>
    </lineage>
</organism>
<dbReference type="InterPro" id="IPR048862">
    <property type="entry name" value="SPOCS_spoVID_N"/>
</dbReference>
<proteinExistence type="predicted"/>
<dbReference type="Gene3D" id="3.10.350.10">
    <property type="entry name" value="LysM domain"/>
    <property type="match status" value="1"/>
</dbReference>
<dbReference type="SMART" id="SM00257">
    <property type="entry name" value="LysM"/>
    <property type="match status" value="1"/>
</dbReference>
<feature type="region of interest" description="Disordered" evidence="1">
    <location>
        <begin position="140"/>
        <end position="217"/>
    </location>
</feature>
<name>A0A285CWS5_9BACI</name>
<feature type="compositionally biased region" description="Acidic residues" evidence="1">
    <location>
        <begin position="147"/>
        <end position="168"/>
    </location>
</feature>
<dbReference type="CDD" id="cd00118">
    <property type="entry name" value="LysM"/>
    <property type="match status" value="1"/>
</dbReference>
<dbReference type="Pfam" id="PF20918">
    <property type="entry name" value="SPOCS_spoVID-N"/>
    <property type="match status" value="1"/>
</dbReference>
<dbReference type="InterPro" id="IPR018392">
    <property type="entry name" value="LysM"/>
</dbReference>
<reference evidence="3 4" key="1">
    <citation type="submission" date="2017-08" db="EMBL/GenBank/DDBJ databases">
        <authorList>
            <person name="de Groot N.N."/>
        </authorList>
    </citation>
    <scope>NUCLEOTIDE SEQUENCE [LARGE SCALE GENOMIC DNA]</scope>
    <source>
        <strain evidence="3 4">JC228</strain>
    </source>
</reference>
<feature type="region of interest" description="Disordered" evidence="1">
    <location>
        <begin position="269"/>
        <end position="297"/>
    </location>
</feature>
<dbReference type="SUPFAM" id="SSF54106">
    <property type="entry name" value="LysM domain"/>
    <property type="match status" value="1"/>
</dbReference>
<gene>
    <name evidence="3" type="ORF">SAMN05877753_105275</name>
</gene>